<comment type="caution">
    <text evidence="3">The sequence shown here is derived from an EMBL/GenBank/DDBJ whole genome shotgun (WGS) entry which is preliminary data.</text>
</comment>
<protein>
    <recommendedName>
        <fullName evidence="5">ABC transporter substrate-binding protein</fullName>
    </recommendedName>
</protein>
<proteinExistence type="inferred from homology"/>
<dbReference type="SUPFAM" id="SSF53850">
    <property type="entry name" value="Periplasmic binding protein-like II"/>
    <property type="match status" value="1"/>
</dbReference>
<dbReference type="Pfam" id="PF03401">
    <property type="entry name" value="TctC"/>
    <property type="match status" value="1"/>
</dbReference>
<evidence type="ECO:0000313" key="3">
    <source>
        <dbReference type="EMBL" id="VCU09142.1"/>
    </source>
</evidence>
<dbReference type="Gene3D" id="3.40.190.150">
    <property type="entry name" value="Bordetella uptake gene, domain 1"/>
    <property type="match status" value="1"/>
</dbReference>
<keyword evidence="4" id="KW-1185">Reference proteome</keyword>
<dbReference type="PANTHER" id="PTHR42928">
    <property type="entry name" value="TRICARBOXYLATE-BINDING PROTEIN"/>
    <property type="match status" value="1"/>
</dbReference>
<reference evidence="4" key="1">
    <citation type="submission" date="2018-10" db="EMBL/GenBank/DDBJ databases">
        <authorList>
            <person name="Peiro R."/>
            <person name="Begona"/>
            <person name="Cbmso G."/>
            <person name="Lopez M."/>
            <person name="Gonzalez S."/>
            <person name="Sacristan E."/>
            <person name="Castillo E."/>
        </authorList>
    </citation>
    <scope>NUCLEOTIDE SEQUENCE [LARGE SCALE GENOMIC DNA]</scope>
</reference>
<dbReference type="InterPro" id="IPR005064">
    <property type="entry name" value="BUG"/>
</dbReference>
<dbReference type="RefSeq" id="WP_129609092.1">
    <property type="nucleotide sequence ID" value="NZ_UWOC01000141.1"/>
</dbReference>
<dbReference type="EMBL" id="UWOC01000141">
    <property type="protein sequence ID" value="VCU09142.1"/>
    <property type="molecule type" value="Genomic_DNA"/>
</dbReference>
<evidence type="ECO:0008006" key="5">
    <source>
        <dbReference type="Google" id="ProtNLM"/>
    </source>
</evidence>
<comment type="similarity">
    <text evidence="1">Belongs to the UPF0065 (bug) family.</text>
</comment>
<dbReference type="OrthoDB" id="8196049at2"/>
<dbReference type="AlphaFoldDB" id="A0A447CV20"/>
<name>A0A447CV20_9BRAD</name>
<dbReference type="PIRSF" id="PIRSF017082">
    <property type="entry name" value="YflP"/>
    <property type="match status" value="1"/>
</dbReference>
<dbReference type="InterPro" id="IPR042100">
    <property type="entry name" value="Bug_dom1"/>
</dbReference>
<dbReference type="Gene3D" id="3.40.190.10">
    <property type="entry name" value="Periplasmic binding protein-like II"/>
    <property type="match status" value="1"/>
</dbReference>
<dbReference type="PANTHER" id="PTHR42928:SF5">
    <property type="entry name" value="BLR1237 PROTEIN"/>
    <property type="match status" value="1"/>
</dbReference>
<evidence type="ECO:0000256" key="2">
    <source>
        <dbReference type="SAM" id="SignalP"/>
    </source>
</evidence>
<dbReference type="Proteomes" id="UP000289200">
    <property type="component" value="Unassembled WGS sequence"/>
</dbReference>
<keyword evidence="2" id="KW-0732">Signal</keyword>
<feature type="signal peptide" evidence="2">
    <location>
        <begin position="1"/>
        <end position="43"/>
    </location>
</feature>
<evidence type="ECO:0000256" key="1">
    <source>
        <dbReference type="ARBA" id="ARBA00006987"/>
    </source>
</evidence>
<evidence type="ECO:0000313" key="4">
    <source>
        <dbReference type="Proteomes" id="UP000289200"/>
    </source>
</evidence>
<organism evidence="3 4">
    <name type="scientific">Rhodoplanes serenus</name>
    <dbReference type="NCBI Taxonomy" id="200615"/>
    <lineage>
        <taxon>Bacteria</taxon>
        <taxon>Pseudomonadati</taxon>
        <taxon>Pseudomonadota</taxon>
        <taxon>Alphaproteobacteria</taxon>
        <taxon>Hyphomicrobiales</taxon>
        <taxon>Nitrobacteraceae</taxon>
        <taxon>Rhodoplanes</taxon>
    </lineage>
</organism>
<accession>A0A447CV20</accession>
<dbReference type="CDD" id="cd13578">
    <property type="entry name" value="PBP2_Bug27"/>
    <property type="match status" value="1"/>
</dbReference>
<gene>
    <name evidence="3" type="ORF">RHODGE_RHODGE_02315</name>
</gene>
<feature type="chain" id="PRO_5019578719" description="ABC transporter substrate-binding protein" evidence="2">
    <location>
        <begin position="44"/>
        <end position="343"/>
    </location>
</feature>
<sequence>MTESSWTTSSWTTPTHWTRRGVTAALLLGAATAMGAVPTPAQAQPYPSRTITMVVPYPAGGSVDGVARILAQKLQESLGQTVIVENRAGGAGGLVGANSVAKSPADGYTLLLQASIHVVSPFLFKNAPYDVVKDFTPITLVAAGPLVVSTTPGVPATNLKEFFDLVRKAPDKYTFATSSFGSAGHLAVEILKREAGVDTLTIAYKGGGPMLTDLMSGQIHLIADPMVSSLPLAQSGKIKALAITSPERVKIAPEIPTVEQSGMKPLDFVSWYGLWGPKGLPPEIVAKLQSETAKVLGQDETKARFGTLGFEPKPSTAPEFAKFIADEMARAEQIIKDAKIKTE</sequence>